<evidence type="ECO:0008006" key="4">
    <source>
        <dbReference type="Google" id="ProtNLM"/>
    </source>
</evidence>
<comment type="caution">
    <text evidence="2">The sequence shown here is derived from an EMBL/GenBank/DDBJ whole genome shotgun (WGS) entry which is preliminary data.</text>
</comment>
<proteinExistence type="predicted"/>
<evidence type="ECO:0000313" key="3">
    <source>
        <dbReference type="Proteomes" id="UP001242368"/>
    </source>
</evidence>
<keyword evidence="1" id="KW-0732">Signal</keyword>
<organism evidence="2 3">
    <name type="scientific">Paenimyroides ceti</name>
    <dbReference type="NCBI Taxonomy" id="395087"/>
    <lineage>
        <taxon>Bacteria</taxon>
        <taxon>Pseudomonadati</taxon>
        <taxon>Bacteroidota</taxon>
        <taxon>Flavobacteriia</taxon>
        <taxon>Flavobacteriales</taxon>
        <taxon>Flavobacteriaceae</taxon>
        <taxon>Paenimyroides</taxon>
    </lineage>
</organism>
<dbReference type="EMBL" id="JAUFQU010000001">
    <property type="protein sequence ID" value="MDN3708140.1"/>
    <property type="molecule type" value="Genomic_DNA"/>
</dbReference>
<dbReference type="RefSeq" id="WP_290364022.1">
    <property type="nucleotide sequence ID" value="NZ_JAUFQU010000001.1"/>
</dbReference>
<evidence type="ECO:0000313" key="2">
    <source>
        <dbReference type="EMBL" id="MDN3708140.1"/>
    </source>
</evidence>
<accession>A0ABT8CUM3</accession>
<dbReference type="Proteomes" id="UP001242368">
    <property type="component" value="Unassembled WGS sequence"/>
</dbReference>
<gene>
    <name evidence="2" type="ORF">QW060_13595</name>
</gene>
<keyword evidence="3" id="KW-1185">Reference proteome</keyword>
<evidence type="ECO:0000256" key="1">
    <source>
        <dbReference type="SAM" id="SignalP"/>
    </source>
</evidence>
<reference evidence="3" key="1">
    <citation type="journal article" date="2019" name="Int. J. Syst. Evol. Microbiol.">
        <title>The Global Catalogue of Microorganisms (GCM) 10K type strain sequencing project: providing services to taxonomists for standard genome sequencing and annotation.</title>
        <authorList>
            <consortium name="The Broad Institute Genomics Platform"/>
            <consortium name="The Broad Institute Genome Sequencing Center for Infectious Disease"/>
            <person name="Wu L."/>
            <person name="Ma J."/>
        </authorList>
    </citation>
    <scope>NUCLEOTIDE SEQUENCE [LARGE SCALE GENOMIC DNA]</scope>
    <source>
        <strain evidence="3">CECT 7184</strain>
    </source>
</reference>
<feature type="signal peptide" evidence="1">
    <location>
        <begin position="1"/>
        <end position="24"/>
    </location>
</feature>
<protein>
    <recommendedName>
        <fullName evidence="4">Lipoprotein</fullName>
    </recommendedName>
</protein>
<name>A0ABT8CUM3_9FLAO</name>
<sequence>MKKNKTFLTYLGAALLFSSLYSCSSEEGIDTSNSSNSTENVLAKSAYNYEEETNNFIENFYDGNYEIVNEETIISEEAKFHVSSLISNGVVRGYIIKDDSQNKVVFADKNEDSKILTYFDMSFPEHMMELDYSHIDESETNSDNTVYSKPGSFLGFNFRKFFGHSRRSGSNTYEIEPGSCYRNCVDTYVILGLEFQNGSWGPCPC</sequence>
<dbReference type="PROSITE" id="PS51257">
    <property type="entry name" value="PROKAR_LIPOPROTEIN"/>
    <property type="match status" value="1"/>
</dbReference>
<feature type="chain" id="PRO_5046313183" description="Lipoprotein" evidence="1">
    <location>
        <begin position="25"/>
        <end position="205"/>
    </location>
</feature>